<dbReference type="InterPro" id="IPR001279">
    <property type="entry name" value="Metallo-B-lactamas"/>
</dbReference>
<dbReference type="SUPFAM" id="SSF56281">
    <property type="entry name" value="Metallo-hydrolase/oxidoreductase"/>
    <property type="match status" value="1"/>
</dbReference>
<dbReference type="CDD" id="cd07737">
    <property type="entry name" value="YcbL-like_MBL-fold"/>
    <property type="match status" value="1"/>
</dbReference>
<protein>
    <submittedName>
        <fullName evidence="6">MBL fold metallo-hydrolase</fullName>
    </submittedName>
</protein>
<dbReference type="InterPro" id="IPR036866">
    <property type="entry name" value="RibonucZ/Hydroxyglut_hydro"/>
</dbReference>
<dbReference type="InterPro" id="IPR051453">
    <property type="entry name" value="MBL_Glyoxalase_II"/>
</dbReference>
<dbReference type="PANTHER" id="PTHR46233:SF3">
    <property type="entry name" value="HYDROXYACYLGLUTATHIONE HYDROLASE GLOC"/>
    <property type="match status" value="1"/>
</dbReference>
<dbReference type="GO" id="GO:0016787">
    <property type="term" value="F:hydrolase activity"/>
    <property type="evidence" value="ECO:0007669"/>
    <property type="project" value="UniProtKB-KW"/>
</dbReference>
<proteinExistence type="predicted"/>
<reference evidence="6" key="1">
    <citation type="submission" date="2021-04" db="EMBL/GenBank/DDBJ databases">
        <title>Isolation of p-tert-butylphenol degrading bacteria Sphingobium phenoxybenzoativorans Tas13 from active sludge.</title>
        <authorList>
            <person name="Li Y."/>
        </authorList>
    </citation>
    <scope>NUCLEOTIDE SEQUENCE</scope>
    <source>
        <strain evidence="6">Tas13</strain>
    </source>
</reference>
<evidence type="ECO:0000313" key="6">
    <source>
        <dbReference type="EMBL" id="QUT04986.1"/>
    </source>
</evidence>
<dbReference type="KEGG" id="spph:KFK14_18490"/>
<keyword evidence="4" id="KW-0862">Zinc</keyword>
<evidence type="ECO:0000313" key="7">
    <source>
        <dbReference type="Proteomes" id="UP000681425"/>
    </source>
</evidence>
<evidence type="ECO:0000256" key="1">
    <source>
        <dbReference type="ARBA" id="ARBA00001947"/>
    </source>
</evidence>
<name>A0A975K550_9SPHN</name>
<dbReference type="SMART" id="SM00849">
    <property type="entry name" value="Lactamase_B"/>
    <property type="match status" value="1"/>
</dbReference>
<dbReference type="PANTHER" id="PTHR46233">
    <property type="entry name" value="HYDROXYACYLGLUTATHIONE HYDROLASE GLOC"/>
    <property type="match status" value="1"/>
</dbReference>
<dbReference type="Pfam" id="PF00753">
    <property type="entry name" value="Lactamase_B"/>
    <property type="match status" value="1"/>
</dbReference>
<dbReference type="AlphaFoldDB" id="A0A975K550"/>
<keyword evidence="3" id="KW-0378">Hydrolase</keyword>
<sequence length="220" mass="23657">MSTPPLKAVIVPVTPLQQNCTLFWCTQTNKAAFVDPGGDLDRLKAAAQQQGVEIEKILITHGHIDHCGQAGILAKELGVQIEGPHEADRYWIAKLSEEGGKYGINGQVFEPDRWLVDGDTVTVGNLTLDVIHCPGHTPGHVVFHHAPSKLAIVGDVLFQGSIGRTDFPLGNHQDLIDAITGKLWPLGGDTAFVPGHGAMSNFAHERRSNPFVADRVTGLA</sequence>
<evidence type="ECO:0000256" key="4">
    <source>
        <dbReference type="ARBA" id="ARBA00022833"/>
    </source>
</evidence>
<gene>
    <name evidence="6" type="ORF">KFK14_18490</name>
</gene>
<accession>A0A975K550</accession>
<evidence type="ECO:0000259" key="5">
    <source>
        <dbReference type="SMART" id="SM00849"/>
    </source>
</evidence>
<dbReference type="EMBL" id="CP073910">
    <property type="protein sequence ID" value="QUT04986.1"/>
    <property type="molecule type" value="Genomic_DNA"/>
</dbReference>
<dbReference type="GO" id="GO:0046872">
    <property type="term" value="F:metal ion binding"/>
    <property type="evidence" value="ECO:0007669"/>
    <property type="project" value="UniProtKB-KW"/>
</dbReference>
<comment type="cofactor">
    <cofactor evidence="1">
        <name>Zn(2+)</name>
        <dbReference type="ChEBI" id="CHEBI:29105"/>
    </cofactor>
</comment>
<organism evidence="6 7">
    <name type="scientific">Sphingobium phenoxybenzoativorans</name>
    <dbReference type="NCBI Taxonomy" id="1592790"/>
    <lineage>
        <taxon>Bacteria</taxon>
        <taxon>Pseudomonadati</taxon>
        <taxon>Pseudomonadota</taxon>
        <taxon>Alphaproteobacteria</taxon>
        <taxon>Sphingomonadales</taxon>
        <taxon>Sphingomonadaceae</taxon>
        <taxon>Sphingobium</taxon>
    </lineage>
</organism>
<keyword evidence="7" id="KW-1185">Reference proteome</keyword>
<feature type="domain" description="Metallo-beta-lactamase" evidence="5">
    <location>
        <begin position="17"/>
        <end position="196"/>
    </location>
</feature>
<keyword evidence="2" id="KW-0479">Metal-binding</keyword>
<evidence type="ECO:0000256" key="3">
    <source>
        <dbReference type="ARBA" id="ARBA00022801"/>
    </source>
</evidence>
<dbReference type="Gene3D" id="3.60.15.10">
    <property type="entry name" value="Ribonuclease Z/Hydroxyacylglutathione hydrolase-like"/>
    <property type="match status" value="1"/>
</dbReference>
<dbReference type="RefSeq" id="WP_212608698.1">
    <property type="nucleotide sequence ID" value="NZ_CP073910.1"/>
</dbReference>
<dbReference type="Proteomes" id="UP000681425">
    <property type="component" value="Chromosome"/>
</dbReference>
<evidence type="ECO:0000256" key="2">
    <source>
        <dbReference type="ARBA" id="ARBA00022723"/>
    </source>
</evidence>